<dbReference type="EMBL" id="CM001475">
    <property type="protein sequence ID" value="EIC29605.1"/>
    <property type="molecule type" value="Genomic_DNA"/>
</dbReference>
<sequence>MNIIDHAEIFLGKVSQGWKENLSSDGLQVVCFEDSPFKSVDTFFTVGLSHHELRISDEKKVRQELVFPLSGSDTSTAENMVSLLLFICELILKDHNALLRGQVIRLPVDAAKKLGFDAVYCTIPVFMGDAFATFSGSEPPTVVVWSIPIYTSEANYVNANGWNKFEDLLEEKDPDLFSLEREPII</sequence>
<dbReference type="Pfam" id="PF05076">
    <property type="entry name" value="SUFU"/>
    <property type="match status" value="1"/>
</dbReference>
<dbReference type="HOGENOM" id="CLU_113990_0_0_6"/>
<accession>H8GNL2</accession>
<name>H8GNL2_METAL</name>
<evidence type="ECO:0000313" key="2">
    <source>
        <dbReference type="EMBL" id="EIC29605.1"/>
    </source>
</evidence>
<organism evidence="2 3">
    <name type="scientific">Methylomicrobium album BG8</name>
    <dbReference type="NCBI Taxonomy" id="686340"/>
    <lineage>
        <taxon>Bacteria</taxon>
        <taxon>Pseudomonadati</taxon>
        <taxon>Pseudomonadota</taxon>
        <taxon>Gammaproteobacteria</taxon>
        <taxon>Methylococcales</taxon>
        <taxon>Methylococcaceae</taxon>
        <taxon>Methylomicrobium</taxon>
    </lineage>
</organism>
<dbReference type="AlphaFoldDB" id="H8GNL2"/>
<protein>
    <submittedName>
        <fullName evidence="2">Suppressor of fused protein (SUFU)</fullName>
    </submittedName>
</protein>
<dbReference type="eggNOG" id="ENOG503373C">
    <property type="taxonomic scope" value="Bacteria"/>
</dbReference>
<proteinExistence type="predicted"/>
<evidence type="ECO:0000313" key="3">
    <source>
        <dbReference type="Proteomes" id="UP000005090"/>
    </source>
</evidence>
<feature type="domain" description="Suppressor of fused-like" evidence="1">
    <location>
        <begin position="25"/>
        <end position="182"/>
    </location>
</feature>
<dbReference type="Proteomes" id="UP000005090">
    <property type="component" value="Chromosome"/>
</dbReference>
<evidence type="ECO:0000259" key="1">
    <source>
        <dbReference type="Pfam" id="PF05076"/>
    </source>
</evidence>
<reference evidence="2 3" key="1">
    <citation type="journal article" date="2013" name="Genome Announc.">
        <title>Genome Sequence of the Obligate Gammaproteobacterial Methanotroph Methylomicrobium album Strain BG8.</title>
        <authorList>
            <person name="Kits K.D."/>
            <person name="Kalyuzhnaya M.G."/>
            <person name="Klotz M.G."/>
            <person name="Jetten M.S."/>
            <person name="Op den Camp H.J."/>
            <person name="Vuilleumier S."/>
            <person name="Bringel F."/>
            <person name="Dispirito A.A."/>
            <person name="Murrell J.C."/>
            <person name="Bruce D."/>
            <person name="Cheng J.F."/>
            <person name="Copeland A."/>
            <person name="Goodwin L."/>
            <person name="Hauser L."/>
            <person name="Lajus A."/>
            <person name="Land M.L."/>
            <person name="Lapidus A."/>
            <person name="Lucas S."/>
            <person name="Medigue C."/>
            <person name="Pitluck S."/>
            <person name="Woyke T."/>
            <person name="Zeytun A."/>
            <person name="Stein L.Y."/>
        </authorList>
    </citation>
    <scope>NUCLEOTIDE SEQUENCE [LARGE SCALE GENOMIC DNA]</scope>
    <source>
        <strain evidence="2 3">BG8</strain>
    </source>
</reference>
<dbReference type="RefSeq" id="WP_005371593.1">
    <property type="nucleotide sequence ID" value="NZ_CM001475.1"/>
</dbReference>
<gene>
    <name evidence="2" type="ORF">Metal_1839</name>
</gene>
<keyword evidence="3" id="KW-1185">Reference proteome</keyword>
<dbReference type="InterPro" id="IPR020941">
    <property type="entry name" value="SUFU-like_domain"/>
</dbReference>